<dbReference type="RefSeq" id="XP_065459025.1">
    <property type="nucleotide sequence ID" value="XM_065602953.1"/>
</dbReference>
<feature type="signal peptide" evidence="1">
    <location>
        <begin position="1"/>
        <end position="23"/>
    </location>
</feature>
<evidence type="ECO:0000256" key="1">
    <source>
        <dbReference type="SAM" id="SignalP"/>
    </source>
</evidence>
<name>A0ABZ0NTQ3_CERBT</name>
<proteinExistence type="predicted"/>
<accession>A0ABZ0NTQ3</accession>
<evidence type="ECO:0000313" key="3">
    <source>
        <dbReference type="Proteomes" id="UP001302367"/>
    </source>
</evidence>
<evidence type="ECO:0000313" key="2">
    <source>
        <dbReference type="EMBL" id="WPB02893.1"/>
    </source>
</evidence>
<dbReference type="GeneID" id="90644390"/>
<keyword evidence="1" id="KW-0732">Signal</keyword>
<feature type="chain" id="PRO_5046290861" evidence="1">
    <location>
        <begin position="24"/>
        <end position="67"/>
    </location>
</feature>
<sequence>MKFFDTSIVAIMALLSFSLPTLAQMKLSCIDPTGRRPGWVQPDGQCTDIFGNAALFIMRGDGLLQRA</sequence>
<gene>
    <name evidence="2" type="ORF">RHO25_007529</name>
</gene>
<organism evidence="2 3">
    <name type="scientific">Cercospora beticola</name>
    <name type="common">Sugarbeet leaf spot fungus</name>
    <dbReference type="NCBI Taxonomy" id="122368"/>
    <lineage>
        <taxon>Eukaryota</taxon>
        <taxon>Fungi</taxon>
        <taxon>Dikarya</taxon>
        <taxon>Ascomycota</taxon>
        <taxon>Pezizomycotina</taxon>
        <taxon>Dothideomycetes</taxon>
        <taxon>Dothideomycetidae</taxon>
        <taxon>Mycosphaerellales</taxon>
        <taxon>Mycosphaerellaceae</taxon>
        <taxon>Cercospora</taxon>
    </lineage>
</organism>
<dbReference type="Proteomes" id="UP001302367">
    <property type="component" value="Chromosome 5"/>
</dbReference>
<keyword evidence="3" id="KW-1185">Reference proteome</keyword>
<protein>
    <submittedName>
        <fullName evidence="2">Uncharacterized protein</fullName>
    </submittedName>
</protein>
<dbReference type="EMBL" id="CP134188">
    <property type="protein sequence ID" value="WPB02893.1"/>
    <property type="molecule type" value="Genomic_DNA"/>
</dbReference>
<reference evidence="2 3" key="1">
    <citation type="submission" date="2023-09" db="EMBL/GenBank/DDBJ databases">
        <title>Complete-Gapless Cercospora beticola genome.</title>
        <authorList>
            <person name="Wyatt N.A."/>
            <person name="Spanner R.E."/>
            <person name="Bolton M.D."/>
        </authorList>
    </citation>
    <scope>NUCLEOTIDE SEQUENCE [LARGE SCALE GENOMIC DNA]</scope>
    <source>
        <strain evidence="2">Cb09-40</strain>
    </source>
</reference>